<proteinExistence type="predicted"/>
<evidence type="ECO:0000256" key="1">
    <source>
        <dbReference type="SAM" id="MobiDB-lite"/>
    </source>
</evidence>
<evidence type="ECO:0000313" key="2">
    <source>
        <dbReference type="EMBL" id="RCN42296.1"/>
    </source>
</evidence>
<protein>
    <submittedName>
        <fullName evidence="2">Uncharacterized protein</fullName>
    </submittedName>
</protein>
<dbReference type="OrthoDB" id="5876234at2759"/>
<name>A0A368GD18_ANCCA</name>
<feature type="compositionally biased region" description="Polar residues" evidence="1">
    <location>
        <begin position="170"/>
        <end position="191"/>
    </location>
</feature>
<dbReference type="EMBL" id="JOJR01000201">
    <property type="protein sequence ID" value="RCN42296.1"/>
    <property type="molecule type" value="Genomic_DNA"/>
</dbReference>
<feature type="compositionally biased region" description="Polar residues" evidence="1">
    <location>
        <begin position="438"/>
        <end position="449"/>
    </location>
</feature>
<keyword evidence="3" id="KW-1185">Reference proteome</keyword>
<evidence type="ECO:0000313" key="3">
    <source>
        <dbReference type="Proteomes" id="UP000252519"/>
    </source>
</evidence>
<comment type="caution">
    <text evidence="2">The sequence shown here is derived from an EMBL/GenBank/DDBJ whole genome shotgun (WGS) entry which is preliminary data.</text>
</comment>
<feature type="region of interest" description="Disordered" evidence="1">
    <location>
        <begin position="166"/>
        <end position="200"/>
    </location>
</feature>
<gene>
    <name evidence="2" type="ORF">ANCCAN_11743</name>
</gene>
<organism evidence="2 3">
    <name type="scientific">Ancylostoma caninum</name>
    <name type="common">Dog hookworm</name>
    <dbReference type="NCBI Taxonomy" id="29170"/>
    <lineage>
        <taxon>Eukaryota</taxon>
        <taxon>Metazoa</taxon>
        <taxon>Ecdysozoa</taxon>
        <taxon>Nematoda</taxon>
        <taxon>Chromadorea</taxon>
        <taxon>Rhabditida</taxon>
        <taxon>Rhabditina</taxon>
        <taxon>Rhabditomorpha</taxon>
        <taxon>Strongyloidea</taxon>
        <taxon>Ancylostomatidae</taxon>
        <taxon>Ancylostomatinae</taxon>
        <taxon>Ancylostoma</taxon>
    </lineage>
</organism>
<accession>A0A368GD18</accession>
<sequence length="622" mass="70378">MMETSCVSIEVEEPQAVEFVSINNMEQAIGSIHANNENQTQSVDAQAQGSTTSENNKSVTSKIPSFMEEPIIHGSWADEFNLNPPESVSKAIHKSVESVAATTKSVKKKKCKPSKVTTVKKPTECSIDKNKEKEQAVKPPFSNWVEYKKNKRLEQERHEEELIRDLNGLEVSTTKKTNQGTIPENPQNQKQSLERSTTEELTTKQLQQAVAYLDNEYYNLIRAHAIQTKSTGVDDLKSEVHLIAKRVSQSVKKLNGLTQNLVESFKNLATFVAQADPNKVSYAVLAAWVDELTHGIVAIGIEKDQIHQDLVPNFTHGEALMNALQSVSLTQCEIREILLSSSVATAFAHKYVRTLQTYQLNQASRNSNIPFSELDNDYLWGSRGERMTHPFPESNMHEHLQLWKSTFSRELGIGTAKTRIYNQETNQISVREEEIRKNQSVGIQESVTNPSRSPQPGPSRPTHSAAVRKENPYTPRKSVSLVHARKRAQSVGMRRGSPPRKQRAACDDNYSGCVFCCDRTHFSASCPVVYKLSQRREILFKESRCQLCLKRHLGQCRSGHTCAVCSEKTHHQAFCILNRAIREIDIREPRQQFYSSLVNRGVLRDIQPGRYHHPYHGIHLRN</sequence>
<feature type="region of interest" description="Disordered" evidence="1">
    <location>
        <begin position="39"/>
        <end position="58"/>
    </location>
</feature>
<dbReference type="Proteomes" id="UP000252519">
    <property type="component" value="Unassembled WGS sequence"/>
</dbReference>
<feature type="region of interest" description="Disordered" evidence="1">
    <location>
        <begin position="431"/>
        <end position="478"/>
    </location>
</feature>
<dbReference type="AlphaFoldDB" id="A0A368GD18"/>
<reference evidence="2 3" key="1">
    <citation type="submission" date="2014-10" db="EMBL/GenBank/DDBJ databases">
        <title>Draft genome of the hookworm Ancylostoma caninum.</title>
        <authorList>
            <person name="Mitreva M."/>
        </authorList>
    </citation>
    <scope>NUCLEOTIDE SEQUENCE [LARGE SCALE GENOMIC DNA]</scope>
    <source>
        <strain evidence="2 3">Baltimore</strain>
    </source>
</reference>